<dbReference type="SUPFAM" id="SSF54593">
    <property type="entry name" value="Glyoxalase/Bleomycin resistance protein/Dihydroxybiphenyl dioxygenase"/>
    <property type="match status" value="1"/>
</dbReference>
<reference evidence="2 3" key="1">
    <citation type="submission" date="2016-10" db="EMBL/GenBank/DDBJ databases">
        <authorList>
            <person name="de Groot N.N."/>
        </authorList>
    </citation>
    <scope>NUCLEOTIDE SEQUENCE [LARGE SCALE GENOMIC DNA]</scope>
    <source>
        <strain evidence="2 3">DSM 21741</strain>
    </source>
</reference>
<dbReference type="STRING" id="546871.SAMN04488543_1762"/>
<organism evidence="2 3">
    <name type="scientific">Friedmanniella luteola</name>
    <dbReference type="NCBI Taxonomy" id="546871"/>
    <lineage>
        <taxon>Bacteria</taxon>
        <taxon>Bacillati</taxon>
        <taxon>Actinomycetota</taxon>
        <taxon>Actinomycetes</taxon>
        <taxon>Propionibacteriales</taxon>
        <taxon>Nocardioidaceae</taxon>
        <taxon>Friedmanniella</taxon>
    </lineage>
</organism>
<dbReference type="PROSITE" id="PS51819">
    <property type="entry name" value="VOC"/>
    <property type="match status" value="1"/>
</dbReference>
<proteinExistence type="predicted"/>
<feature type="domain" description="VOC" evidence="1">
    <location>
        <begin position="1"/>
        <end position="129"/>
    </location>
</feature>
<dbReference type="EMBL" id="LT629749">
    <property type="protein sequence ID" value="SDS45544.1"/>
    <property type="molecule type" value="Genomic_DNA"/>
</dbReference>
<dbReference type="Pfam" id="PF18029">
    <property type="entry name" value="Glyoxalase_6"/>
    <property type="match status" value="1"/>
</dbReference>
<dbReference type="Gene3D" id="3.10.180.10">
    <property type="entry name" value="2,3-Dihydroxybiphenyl 1,2-Dioxygenase, domain 1"/>
    <property type="match status" value="1"/>
</dbReference>
<evidence type="ECO:0000259" key="1">
    <source>
        <dbReference type="PROSITE" id="PS51819"/>
    </source>
</evidence>
<name>A0A1H1SC36_9ACTN</name>
<accession>A0A1H1SC36</accession>
<gene>
    <name evidence="2" type="ORF">SAMN04488543_1762</name>
</gene>
<dbReference type="PANTHER" id="PTHR35908">
    <property type="entry name" value="HYPOTHETICAL FUSION PROTEIN"/>
    <property type="match status" value="1"/>
</dbReference>
<dbReference type="InterPro" id="IPR041581">
    <property type="entry name" value="Glyoxalase_6"/>
</dbReference>
<dbReference type="AlphaFoldDB" id="A0A1H1SC36"/>
<sequence length="129" mass="14547">MVLDTDDARSLAEFYRRFFFLTYRAGDEPPPPGEADERGRDWLVLHGDDGLGLAFQQVEDAPRSTWPEHGQAQMLHLDTTVDSAAELLRQRDRALELGASLLLDRFDDPEEPLYVFADPAGHPFCVFVG</sequence>
<dbReference type="Proteomes" id="UP000199092">
    <property type="component" value="Chromosome I"/>
</dbReference>
<protein>
    <recommendedName>
        <fullName evidence="1">VOC domain-containing protein</fullName>
    </recommendedName>
</protein>
<evidence type="ECO:0000313" key="3">
    <source>
        <dbReference type="Proteomes" id="UP000199092"/>
    </source>
</evidence>
<dbReference type="PANTHER" id="PTHR35908:SF1">
    <property type="entry name" value="CONSERVED PROTEIN"/>
    <property type="match status" value="1"/>
</dbReference>
<dbReference type="InterPro" id="IPR037523">
    <property type="entry name" value="VOC_core"/>
</dbReference>
<keyword evidence="3" id="KW-1185">Reference proteome</keyword>
<evidence type="ECO:0000313" key="2">
    <source>
        <dbReference type="EMBL" id="SDS45544.1"/>
    </source>
</evidence>
<dbReference type="InterPro" id="IPR029068">
    <property type="entry name" value="Glyas_Bleomycin-R_OHBP_Dase"/>
</dbReference>